<organism evidence="2 3">
    <name type="scientific">Durusdinium trenchii</name>
    <dbReference type="NCBI Taxonomy" id="1381693"/>
    <lineage>
        <taxon>Eukaryota</taxon>
        <taxon>Sar</taxon>
        <taxon>Alveolata</taxon>
        <taxon>Dinophyceae</taxon>
        <taxon>Suessiales</taxon>
        <taxon>Symbiodiniaceae</taxon>
        <taxon>Durusdinium</taxon>
    </lineage>
</organism>
<dbReference type="EMBL" id="CAXAMM010000270">
    <property type="protein sequence ID" value="CAK8986781.1"/>
    <property type="molecule type" value="Genomic_DNA"/>
</dbReference>
<keyword evidence="1" id="KW-0472">Membrane</keyword>
<feature type="transmembrane region" description="Helical" evidence="1">
    <location>
        <begin position="620"/>
        <end position="639"/>
    </location>
</feature>
<reference evidence="2 3" key="1">
    <citation type="submission" date="2024-02" db="EMBL/GenBank/DDBJ databases">
        <authorList>
            <person name="Chen Y."/>
            <person name="Shah S."/>
            <person name="Dougan E. K."/>
            <person name="Thang M."/>
            <person name="Chan C."/>
        </authorList>
    </citation>
    <scope>NUCLEOTIDE SEQUENCE [LARGE SCALE GENOMIC DNA]</scope>
</reference>
<feature type="transmembrane region" description="Helical" evidence="1">
    <location>
        <begin position="582"/>
        <end position="600"/>
    </location>
</feature>
<keyword evidence="1" id="KW-0812">Transmembrane</keyword>
<evidence type="ECO:0000313" key="2">
    <source>
        <dbReference type="EMBL" id="CAK8986781.1"/>
    </source>
</evidence>
<sequence>MRLRRLCEKKASGRLQVTPEIHDQWARGCRDELCLAMVNALKIHGTEDSKKTRDAAEFGQQMVYVKERQKEKEQEIEGGWYTEERMASELKYSAKNLIKKIKNYCMRFAAVLTRKWKYDESVLEYFVQTHDKVTVKRRDIEKTQWTEDMEVDEEMPEMEMMFAGECKAILKSMEDCFEELAKCQHFLEMDGMTECVKMLAKEHSYKLLQAELKRNKNNKGCSSTARSFAKSIARGVPAVQLVETAKAILEDDAALGFHRNDKVLKRIAKGGPTHAARQTFAALDSVNLRAPMRVSRDSIGERDDYPWIRPVDFALCLQREKRLDLLLPAADLQSSRIILQEYWRRFKDLYDDHGIFQELTPQQLQLTVPIKIHGDEGRSKKKTPIMLMSWQPVLGSGTSRSITLPLAVQKEAMSMNLLGHCETTRFLSFAALKETYWDRPEVLRKAMTLIAQDVLVFMREGIPLDAAELPLRVAVVSIKGDWPWLIEAAALTRHFRRAPKKGDSAMVGEGICHLCLAGFDGFPIHEVGEAARFLTTMGSAAALSPWNTLSPFVDLLPASPSFHPYTFRPDLWHNFHLGQGRYWLSSAFVVLLPLFGDGGVEVRFQRMTASWLQYCMRNKIRFLAGLFDWGCAILAAYIIQYINVNCPLCVALVNAL</sequence>
<gene>
    <name evidence="2" type="ORF">SCF082_LOCUS693</name>
</gene>
<accession>A0ABP0HBA6</accession>
<evidence type="ECO:0000256" key="1">
    <source>
        <dbReference type="SAM" id="Phobius"/>
    </source>
</evidence>
<comment type="caution">
    <text evidence="2">The sequence shown here is derived from an EMBL/GenBank/DDBJ whole genome shotgun (WGS) entry which is preliminary data.</text>
</comment>
<proteinExistence type="predicted"/>
<keyword evidence="1" id="KW-1133">Transmembrane helix</keyword>
<protein>
    <submittedName>
        <fullName evidence="2">Uncharacterized protein</fullName>
    </submittedName>
</protein>
<evidence type="ECO:0000313" key="3">
    <source>
        <dbReference type="Proteomes" id="UP001642464"/>
    </source>
</evidence>
<dbReference type="Proteomes" id="UP001642464">
    <property type="component" value="Unassembled WGS sequence"/>
</dbReference>
<keyword evidence="3" id="KW-1185">Reference proteome</keyword>
<name>A0ABP0HBA6_9DINO</name>